<accession>A0A4S8JW80</accession>
<protein>
    <recommendedName>
        <fullName evidence="4">Secreted protein</fullName>
    </recommendedName>
</protein>
<dbReference type="AlphaFoldDB" id="A0A4S8JW80"/>
<reference evidence="2 3" key="1">
    <citation type="journal article" date="2019" name="Nat. Plants">
        <title>Genome sequencing of Musa balbisiana reveals subgenome evolution and function divergence in polyploid bananas.</title>
        <authorList>
            <person name="Yao X."/>
        </authorList>
    </citation>
    <scope>NUCLEOTIDE SEQUENCE [LARGE SCALE GENOMIC DNA]</scope>
    <source>
        <strain evidence="3">cv. DH-PKW</strain>
        <tissue evidence="2">Leaves</tissue>
    </source>
</reference>
<comment type="caution">
    <text evidence="2">The sequence shown here is derived from an EMBL/GenBank/DDBJ whole genome shotgun (WGS) entry which is preliminary data.</text>
</comment>
<proteinExistence type="predicted"/>
<feature type="chain" id="PRO_5020929656" description="Secreted protein" evidence="1">
    <location>
        <begin position="22"/>
        <end position="103"/>
    </location>
</feature>
<keyword evidence="3" id="KW-1185">Reference proteome</keyword>
<evidence type="ECO:0000313" key="3">
    <source>
        <dbReference type="Proteomes" id="UP000317650"/>
    </source>
</evidence>
<evidence type="ECO:0000313" key="2">
    <source>
        <dbReference type="EMBL" id="THU66500.1"/>
    </source>
</evidence>
<dbReference type="Proteomes" id="UP000317650">
    <property type="component" value="Chromosome 5"/>
</dbReference>
<gene>
    <name evidence="2" type="ORF">C4D60_Mb05t14810</name>
</gene>
<evidence type="ECO:0000256" key="1">
    <source>
        <dbReference type="SAM" id="SignalP"/>
    </source>
</evidence>
<name>A0A4S8JW80_MUSBA</name>
<sequence length="103" mass="11689">MTMSTLLAGLLALALPILASGLCMRVAQLPSFSVSCSKLSGLRRAPGSREETTPFCLRLQNQTFVPFRDKKENMKFIEVYKSIQWRSIMRLSFFSLGREAPEW</sequence>
<organism evidence="2 3">
    <name type="scientific">Musa balbisiana</name>
    <name type="common">Banana</name>
    <dbReference type="NCBI Taxonomy" id="52838"/>
    <lineage>
        <taxon>Eukaryota</taxon>
        <taxon>Viridiplantae</taxon>
        <taxon>Streptophyta</taxon>
        <taxon>Embryophyta</taxon>
        <taxon>Tracheophyta</taxon>
        <taxon>Spermatophyta</taxon>
        <taxon>Magnoliopsida</taxon>
        <taxon>Liliopsida</taxon>
        <taxon>Zingiberales</taxon>
        <taxon>Musaceae</taxon>
        <taxon>Musa</taxon>
    </lineage>
</organism>
<evidence type="ECO:0008006" key="4">
    <source>
        <dbReference type="Google" id="ProtNLM"/>
    </source>
</evidence>
<keyword evidence="1" id="KW-0732">Signal</keyword>
<dbReference type="EMBL" id="PYDT01000003">
    <property type="protein sequence ID" value="THU66500.1"/>
    <property type="molecule type" value="Genomic_DNA"/>
</dbReference>
<feature type="signal peptide" evidence="1">
    <location>
        <begin position="1"/>
        <end position="21"/>
    </location>
</feature>